<protein>
    <submittedName>
        <fullName evidence="1">Acyltransferase</fullName>
    </submittedName>
</protein>
<dbReference type="PANTHER" id="PTHR30068">
    <property type="entry name" value="URONATE ISOMERASE"/>
    <property type="match status" value="1"/>
</dbReference>
<dbReference type="EMBL" id="JANDHW010000011">
    <property type="protein sequence ID" value="MCP9612598.1"/>
    <property type="molecule type" value="Genomic_DNA"/>
</dbReference>
<keyword evidence="2" id="KW-1185">Reference proteome</keyword>
<reference evidence="1 2" key="1">
    <citation type="submission" date="2022-07" db="EMBL/GenBank/DDBJ databases">
        <title>Fecal culturing of patients with breast cancer.</title>
        <authorList>
            <person name="Teng N.M.Y."/>
            <person name="Kiu R."/>
            <person name="Evans R."/>
            <person name="Baker D.J."/>
            <person name="Zenner C."/>
            <person name="Robinson S.D."/>
            <person name="Hall L.J."/>
        </authorList>
    </citation>
    <scope>NUCLEOTIDE SEQUENCE [LARGE SCALE GENOMIC DNA]</scope>
    <source>
        <strain evidence="1 2">LH1063</strain>
    </source>
</reference>
<accession>A0ABT1MIZ7</accession>
<organism evidence="1 2">
    <name type="scientific">Coprobacter tertius</name>
    <dbReference type="NCBI Taxonomy" id="2944915"/>
    <lineage>
        <taxon>Bacteria</taxon>
        <taxon>Pseudomonadati</taxon>
        <taxon>Bacteroidota</taxon>
        <taxon>Bacteroidia</taxon>
        <taxon>Bacteroidales</taxon>
        <taxon>Barnesiellaceae</taxon>
        <taxon>Coprobacter</taxon>
    </lineage>
</organism>
<sequence length="387" mass="44852">MKKYLDFDEIRPFYDEELPEIIPSVIAEPGFKHAIEYIMPGVDYKQFCDTMLSCTSKKDFQSKLAVPFLYRLVKASTTGVDASGFEYLDHSESYTFMSNHRDIVLDASFLNIMLIEHGFETSEVAIGDNLLIYPWISNLVRINKSVIVNRDVPVRKMLEVSRRLSNYINFAIKIKHQSLWIAQREGRAKDSDDRTQESVIKMLNLGGGSSDVKTNIMGVNIVPVSISYEYDPCDFLKAREFQLKRDCPDYKKTPHDDLLNMETGILGQKGHIHFAMSEPLNKRLAEITENLDKTEMIARITHLIDHAIHSNYMIYPINYIAYDMLYDEERFAKNYMPEEKNNFINYIQGQIDKITDIPDKDENFLRKKMLEMYSNPLKNKLSASNSL</sequence>
<evidence type="ECO:0000313" key="2">
    <source>
        <dbReference type="Proteomes" id="UP001205603"/>
    </source>
</evidence>
<keyword evidence="1" id="KW-0808">Transferase</keyword>
<dbReference type="RefSeq" id="WP_255027924.1">
    <property type="nucleotide sequence ID" value="NZ_JANDHW010000011.1"/>
</dbReference>
<comment type="caution">
    <text evidence="1">The sequence shown here is derived from an EMBL/GenBank/DDBJ whole genome shotgun (WGS) entry which is preliminary data.</text>
</comment>
<name>A0ABT1MIZ7_9BACT</name>
<dbReference type="Proteomes" id="UP001205603">
    <property type="component" value="Unassembled WGS sequence"/>
</dbReference>
<gene>
    <name evidence="1" type="ORF">NMU02_10885</name>
</gene>
<evidence type="ECO:0000313" key="1">
    <source>
        <dbReference type="EMBL" id="MCP9612598.1"/>
    </source>
</evidence>
<proteinExistence type="predicted"/>
<dbReference type="PANTHER" id="PTHR30068:SF3">
    <property type="entry name" value="PHOSPHOLIPID_GLYCEROL ACYLTRANSFERASE DOMAIN-CONTAINING PROTEIN"/>
    <property type="match status" value="1"/>
</dbReference>
<dbReference type="GO" id="GO:0016746">
    <property type="term" value="F:acyltransferase activity"/>
    <property type="evidence" value="ECO:0007669"/>
    <property type="project" value="UniProtKB-KW"/>
</dbReference>
<keyword evidence="1" id="KW-0012">Acyltransferase</keyword>